<dbReference type="SUPFAM" id="SSF55729">
    <property type="entry name" value="Acyl-CoA N-acyltransferases (Nat)"/>
    <property type="match status" value="1"/>
</dbReference>
<dbReference type="InterPro" id="IPR016181">
    <property type="entry name" value="Acyl_CoA_acyltransferase"/>
</dbReference>
<dbReference type="Proteomes" id="UP000258667">
    <property type="component" value="Chromosome"/>
</dbReference>
<organism evidence="1 2">
    <name type="scientific">Rickettsia japonica</name>
    <dbReference type="NCBI Taxonomy" id="35790"/>
    <lineage>
        <taxon>Bacteria</taxon>
        <taxon>Pseudomonadati</taxon>
        <taxon>Pseudomonadota</taxon>
        <taxon>Alphaproteobacteria</taxon>
        <taxon>Rickettsiales</taxon>
        <taxon>Rickettsiaceae</taxon>
        <taxon>Rickettsieae</taxon>
        <taxon>Rickettsia</taxon>
        <taxon>spotted fever group</taxon>
    </lineage>
</organism>
<name>A0ABM6YGB4_RICJA</name>
<dbReference type="EMBL" id="CP032049">
    <property type="protein sequence ID" value="AXU06603.1"/>
    <property type="molecule type" value="Genomic_DNA"/>
</dbReference>
<dbReference type="Gene3D" id="3.40.630.30">
    <property type="match status" value="1"/>
</dbReference>
<evidence type="ECO:0000313" key="2">
    <source>
        <dbReference type="Proteomes" id="UP000258667"/>
    </source>
</evidence>
<evidence type="ECO:0000313" key="1">
    <source>
        <dbReference type="EMBL" id="AXU06603.1"/>
    </source>
</evidence>
<reference evidence="1 2" key="1">
    <citation type="submission" date="2018-08" db="EMBL/GenBank/DDBJ databases">
        <title>Complete genomic DNA sequence of Rickettsia japonica in China.</title>
        <authorList>
            <person name="Lu Q."/>
            <person name="Li C."/>
        </authorList>
    </citation>
    <scope>NUCLEOTIDE SEQUENCE [LARGE SCALE GENOMIC DNA]</scope>
    <source>
        <strain evidence="1 2">LA4/2015</strain>
    </source>
</reference>
<accession>A0ABM6YGB4</accession>
<gene>
    <name evidence="1" type="ORF">D0Z68_04180</name>
</gene>
<proteinExistence type="predicted"/>
<keyword evidence="2" id="KW-1185">Reference proteome</keyword>
<protein>
    <submittedName>
        <fullName evidence="1">Acetyltransferase</fullName>
    </submittedName>
</protein>
<sequence length="103" mass="12172">MAGFILLNKVGTHYKIDWNMGEFFIIARFQNKGVGRQVAKQIWQMHKRLWEVAVIPENKPALIFWRKVINEFTKGNYLEEVKLVQISDYKAERVIFEFGANIL</sequence>